<proteinExistence type="predicted"/>
<dbReference type="InterPro" id="IPR012337">
    <property type="entry name" value="RNaseH-like_sf"/>
</dbReference>
<dbReference type="Pfam" id="PF13456">
    <property type="entry name" value="RVT_3"/>
    <property type="match status" value="1"/>
</dbReference>
<protein>
    <submittedName>
        <fullName evidence="5">RNA-directed DNA polymerase, eukaryota, reverse transcriptase zinc-binding domain protein</fullName>
    </submittedName>
</protein>
<dbReference type="Pfam" id="PF00078">
    <property type="entry name" value="RVT_1"/>
    <property type="match status" value="1"/>
</dbReference>
<dbReference type="SUPFAM" id="SSF56672">
    <property type="entry name" value="DNA/RNA polymerases"/>
    <property type="match status" value="1"/>
</dbReference>
<dbReference type="GO" id="GO:0003676">
    <property type="term" value="F:nucleic acid binding"/>
    <property type="evidence" value="ECO:0007669"/>
    <property type="project" value="InterPro"/>
</dbReference>
<dbReference type="InterPro" id="IPR036691">
    <property type="entry name" value="Endo/exonu/phosph_ase_sf"/>
</dbReference>
<evidence type="ECO:0000259" key="2">
    <source>
        <dbReference type="Pfam" id="PF00078"/>
    </source>
</evidence>
<feature type="domain" description="RNase H type-1" evidence="3">
    <location>
        <begin position="1572"/>
        <end position="1662"/>
    </location>
</feature>
<feature type="region of interest" description="Disordered" evidence="1">
    <location>
        <begin position="151"/>
        <end position="174"/>
    </location>
</feature>
<keyword evidence="5" id="KW-0548">Nucleotidyltransferase</keyword>
<feature type="compositionally biased region" description="Basic and acidic residues" evidence="1">
    <location>
        <begin position="151"/>
        <end position="170"/>
    </location>
</feature>
<dbReference type="SUPFAM" id="SSF53098">
    <property type="entry name" value="Ribonuclease H-like"/>
    <property type="match status" value="1"/>
</dbReference>
<gene>
    <name evidence="5" type="ORF">Tci_054290</name>
</gene>
<keyword evidence="5" id="KW-0808">Transferase</keyword>
<dbReference type="InterPro" id="IPR043502">
    <property type="entry name" value="DNA/RNA_pol_sf"/>
</dbReference>
<dbReference type="Gene3D" id="3.60.10.10">
    <property type="entry name" value="Endonuclease/exonuclease/phosphatase"/>
    <property type="match status" value="1"/>
</dbReference>
<dbReference type="PANTHER" id="PTHR48475:SF2">
    <property type="entry name" value="RIBONUCLEASE H"/>
    <property type="match status" value="1"/>
</dbReference>
<accession>A0A6L2NB42</accession>
<dbReference type="GO" id="GO:0004523">
    <property type="term" value="F:RNA-DNA hybrid ribonuclease activity"/>
    <property type="evidence" value="ECO:0007669"/>
    <property type="project" value="InterPro"/>
</dbReference>
<keyword evidence="5" id="KW-0695">RNA-directed DNA polymerase</keyword>
<dbReference type="Gene3D" id="3.30.70.270">
    <property type="match status" value="1"/>
</dbReference>
<dbReference type="InterPro" id="IPR041577">
    <property type="entry name" value="RT_RNaseH_2"/>
</dbReference>
<name>A0A6L2NB42_TANCI</name>
<feature type="domain" description="Reverse transcriptase" evidence="2">
    <location>
        <begin position="1319"/>
        <end position="1375"/>
    </location>
</feature>
<evidence type="ECO:0000256" key="1">
    <source>
        <dbReference type="SAM" id="MobiDB-lite"/>
    </source>
</evidence>
<dbReference type="InterPro" id="IPR036397">
    <property type="entry name" value="RNaseH_sf"/>
</dbReference>
<dbReference type="InterPro" id="IPR002156">
    <property type="entry name" value="RNaseH_domain"/>
</dbReference>
<evidence type="ECO:0000259" key="3">
    <source>
        <dbReference type="Pfam" id="PF13456"/>
    </source>
</evidence>
<dbReference type="SUPFAM" id="SSF56219">
    <property type="entry name" value="DNase I-like"/>
    <property type="match status" value="1"/>
</dbReference>
<dbReference type="InterPro" id="IPR043128">
    <property type="entry name" value="Rev_trsase/Diguanyl_cyclase"/>
</dbReference>
<evidence type="ECO:0000313" key="5">
    <source>
        <dbReference type="EMBL" id="GEU82312.1"/>
    </source>
</evidence>
<reference evidence="5" key="1">
    <citation type="journal article" date="2019" name="Sci. Rep.">
        <title>Draft genome of Tanacetum cinerariifolium, the natural source of mosquito coil.</title>
        <authorList>
            <person name="Yamashiro T."/>
            <person name="Shiraishi A."/>
            <person name="Satake H."/>
            <person name="Nakayama K."/>
        </authorList>
    </citation>
    <scope>NUCLEOTIDE SEQUENCE</scope>
</reference>
<organism evidence="5">
    <name type="scientific">Tanacetum cinerariifolium</name>
    <name type="common">Dalmatian daisy</name>
    <name type="synonym">Chrysanthemum cinerariifolium</name>
    <dbReference type="NCBI Taxonomy" id="118510"/>
    <lineage>
        <taxon>Eukaryota</taxon>
        <taxon>Viridiplantae</taxon>
        <taxon>Streptophyta</taxon>
        <taxon>Embryophyta</taxon>
        <taxon>Tracheophyta</taxon>
        <taxon>Spermatophyta</taxon>
        <taxon>Magnoliopsida</taxon>
        <taxon>eudicotyledons</taxon>
        <taxon>Gunneridae</taxon>
        <taxon>Pentapetalae</taxon>
        <taxon>asterids</taxon>
        <taxon>campanulids</taxon>
        <taxon>Asterales</taxon>
        <taxon>Asteraceae</taxon>
        <taxon>Asteroideae</taxon>
        <taxon>Anthemideae</taxon>
        <taxon>Anthemidinae</taxon>
        <taxon>Tanacetum</taxon>
    </lineage>
</organism>
<dbReference type="InterPro" id="IPR000477">
    <property type="entry name" value="RT_dom"/>
</dbReference>
<dbReference type="Pfam" id="PF17919">
    <property type="entry name" value="RT_RNaseH_2"/>
    <property type="match status" value="1"/>
</dbReference>
<dbReference type="PANTHER" id="PTHR48475">
    <property type="entry name" value="RIBONUCLEASE H"/>
    <property type="match status" value="1"/>
</dbReference>
<evidence type="ECO:0000259" key="4">
    <source>
        <dbReference type="Pfam" id="PF17919"/>
    </source>
</evidence>
<comment type="caution">
    <text evidence="5">The sequence shown here is derived from an EMBL/GenBank/DDBJ whole genome shotgun (WGS) entry which is preliminary data.</text>
</comment>
<dbReference type="Gene3D" id="3.30.420.10">
    <property type="entry name" value="Ribonuclease H-like superfamily/Ribonuclease H"/>
    <property type="match status" value="2"/>
</dbReference>
<feature type="domain" description="Reverse transcriptase/retrotransposon-derived protein RNase H-like" evidence="4">
    <location>
        <begin position="1401"/>
        <end position="1499"/>
    </location>
</feature>
<dbReference type="EMBL" id="BKCJ010008455">
    <property type="protein sequence ID" value="GEU82312.1"/>
    <property type="molecule type" value="Genomic_DNA"/>
</dbReference>
<dbReference type="GO" id="GO:0003964">
    <property type="term" value="F:RNA-directed DNA polymerase activity"/>
    <property type="evidence" value="ECO:0007669"/>
    <property type="project" value="UniProtKB-KW"/>
</dbReference>
<sequence>MDMGYLKQEFKIDRALDHVCAPWKTFGRFHRKQTIQRRAPMSNFKVDERILWIEVSGLPLCAWGSNAYKKIVIGFGKFLFFEKEESTALSSGRICISTKSHQLISEIIQVDINNEIFEALDVNHVSESIDDQQVDDIEIIQSNLNKIDDHDLDVKPDLEGENKDGERDESIASPNKKLKEDIKTTYSDLSRPPGFEIMKKSSCGTRKRRKRLWIKDLCHKHKVHFLGVQESKMTRLEISRLKTMWVNFAFDYACSMSRGRSGGILSVWDPYSFTKDSIWCNDSFIIVKGKWNNYVGSCYMVNICAPQDQTAKYSLWNRLKDFMHHNDGSYIFFRGINVVRNKQERYGSSFNSIEADHFNAFIESTGLIGLPIRGRSFTWMNKAGTKLCKLDHFLLSKDVTNLLPDIRITALERLWSDHNPILLQVEKIDFGPPLFKLYNSWISRDGFDDFVKSEWNMLDVNLKCHDKFCRLKAKIRQWSSINKTKESNRKVIALEELSFIKKKIDDAHIKWDVEGDENSKFFHGLINQKRRNQMINGLMVDGTWIMDPKLTFLQFYEVKFQAQDDHVVFPDLPYFFTLDNRDRDNLERRVNLNEIKEAIWDCGSSKAPSPDGYTFTFVKKFWGTIHKDLHEFVDYFFTFSTMYHDIHYKIIAKIQANSLAKVIDKIINKEQLAFIAGRQILDGPLILTEIIEWGLRQGDPLSPFLFILIIKGLHNALVDANARELENIIRVLHIFYLASGLKINIHKSNIYGIRVNDEDVSSIAHNVIKAFHGQEGGFDSYGCKFKGTWANIVGSSNFLHSKDRLPHKLNLSSRGMDVMAISFPSCNANVESANHIFFKCNTAMEVWRRVNNWCDNSLPQVTSYEEHQTRSSSWNVSKDIKHRGTPGDNIGLTLAGIIGSTSGGPLEVNVDTPPYGDHSGECIFDTPKLRRCGGPDEGADSVTEKEIGDADLKRPFKEAVKTPLTRRIIEFAGPDFKMPANIKLYNGMTDPEDHLMDEMMARLDDFVRSKEAFASTELPKGKPDGLVPYRTQTPYQVPRDQGFHHLRFNLSSITKLPKEILASEPQLNLQPPRLMQLPPKKENQEKYWSIGGSDVRTLLQDLSSAIRSRLRGTQMDLVGFVGGVVKPLGKIELELVFGDEVCLGREWFENLSRGSIDGWVELRQQFTTRFSTRITCFKDPTEITKILRKANETLVVFKERDGLVPYRTQTPYQVPRDQGFHHLRFNLSSITKLPKEILASEPQLNLQPPRLMQLPPKKENQEKYWSIGGSDVRTLLQDLSSAIRSRLRGTQMDLVGFVGGVVKPLGKIELELVFGDEIGRNLEAYVDDMVIKINDEKVLIKDIAETFDNLQRINIKLNPKKCSFGVEEGKFLGYMVTSEGIRANLEKTKDITKENKDEYRWTENAKKAFQEMKKVIVELLFLATPVKEKTSYVYVAAATEAVSAVLLAERKGKQCLIHYVSRTLNETERSYAPLEKLALSLLHMSRRLRRYFEAHPIKIITDQTLKHILNKSQASKKLVKYSVELGAYNIAYEPRNAMKGHVLADFLSKAPVGTPTKEFFRPSVVEFTYALWLNFASTNIMEEYEALLAGLRMARKIKVQNMDVKVDSKLVASQINRSYVASNNNMIKYLATTKECIAEFKTSAIQNIPRNLNQKDDILSKLATHAFDHIIKKVLVEVLAERSTDRKEVWPIVEEEEEENWMTSIIRCLAEGVWPKDKDKRRAFRMKINQYVLEEGVLFKKGEIHMGSCEMHIGAMFVVAKAIRQERANKSLMEGIKARLGREKAGWVNELPNILCAHRTSLKQSNSETPFSLTYGSEAVIPMEIGIPLTEP</sequence>